<dbReference type="InterPro" id="IPR036641">
    <property type="entry name" value="HPT_dom_sf"/>
</dbReference>
<proteinExistence type="predicted"/>
<dbReference type="CDD" id="cd00088">
    <property type="entry name" value="HPT"/>
    <property type="match status" value="1"/>
</dbReference>
<evidence type="ECO:0000256" key="11">
    <source>
        <dbReference type="ARBA" id="ARBA00022840"/>
    </source>
</evidence>
<dbReference type="FunFam" id="1.10.287.130:FF:000002">
    <property type="entry name" value="Two-component osmosensing histidine kinase"/>
    <property type="match status" value="1"/>
</dbReference>
<comment type="catalytic activity">
    <reaction evidence="1">
        <text>ATP + protein L-histidine = ADP + protein N-phospho-L-histidine.</text>
        <dbReference type="EC" id="2.7.13.3"/>
    </reaction>
</comment>
<feature type="domain" description="HPt" evidence="27">
    <location>
        <begin position="1130"/>
        <end position="1226"/>
    </location>
</feature>
<feature type="coiled-coil region" evidence="22">
    <location>
        <begin position="722"/>
        <end position="749"/>
    </location>
</feature>
<keyword evidence="12 23" id="KW-1133">Transmembrane helix</keyword>
<dbReference type="Pfam" id="PF01627">
    <property type="entry name" value="Hpt"/>
    <property type="match status" value="1"/>
</dbReference>
<dbReference type="EMBL" id="PSNX01000011">
    <property type="protein sequence ID" value="PPE65767.1"/>
    <property type="molecule type" value="Genomic_DNA"/>
</dbReference>
<dbReference type="CDD" id="cd00082">
    <property type="entry name" value="HisKA"/>
    <property type="match status" value="1"/>
</dbReference>
<evidence type="ECO:0000256" key="21">
    <source>
        <dbReference type="PROSITE-ProRule" id="PRU00169"/>
    </source>
</evidence>
<name>A0A2S5ST74_9BURK</name>
<dbReference type="InterPro" id="IPR005467">
    <property type="entry name" value="His_kinase_dom"/>
</dbReference>
<comment type="caution">
    <text evidence="28">The sequence shown here is derived from an EMBL/GenBank/DDBJ whole genome shotgun (WGS) entry which is preliminary data.</text>
</comment>
<evidence type="ECO:0000256" key="4">
    <source>
        <dbReference type="ARBA" id="ARBA00022475"/>
    </source>
</evidence>
<dbReference type="SMART" id="SM00387">
    <property type="entry name" value="HATPase_c"/>
    <property type="match status" value="1"/>
</dbReference>
<keyword evidence="15 23" id="KW-0472">Membrane</keyword>
<comment type="subunit">
    <text evidence="17">At low DSF concentrations, interacts with RpfF.</text>
</comment>
<dbReference type="CDD" id="cd16922">
    <property type="entry name" value="HATPase_EvgS-ArcB-TorS-like"/>
    <property type="match status" value="1"/>
</dbReference>
<dbReference type="InterPro" id="IPR000014">
    <property type="entry name" value="PAS"/>
</dbReference>
<dbReference type="Gene3D" id="3.30.565.10">
    <property type="entry name" value="Histidine kinase-like ATPase, C-terminal domain"/>
    <property type="match status" value="1"/>
</dbReference>
<evidence type="ECO:0000256" key="18">
    <source>
        <dbReference type="ARBA" id="ARBA00068150"/>
    </source>
</evidence>
<dbReference type="PROSITE" id="PS50109">
    <property type="entry name" value="HIS_KIN"/>
    <property type="match status" value="1"/>
</dbReference>
<feature type="transmembrane region" description="Helical" evidence="23">
    <location>
        <begin position="68"/>
        <end position="86"/>
    </location>
</feature>
<keyword evidence="29" id="KW-1185">Reference proteome</keyword>
<dbReference type="InterPro" id="IPR004358">
    <property type="entry name" value="Sig_transdc_His_kin-like_C"/>
</dbReference>
<feature type="transmembrane region" description="Helical" evidence="23">
    <location>
        <begin position="124"/>
        <end position="156"/>
    </location>
</feature>
<keyword evidence="9" id="KW-0547">Nucleotide-binding</keyword>
<evidence type="ECO:0000256" key="12">
    <source>
        <dbReference type="ARBA" id="ARBA00022989"/>
    </source>
</evidence>
<accession>A0A2S5ST74</accession>
<evidence type="ECO:0000256" key="22">
    <source>
        <dbReference type="SAM" id="Coils"/>
    </source>
</evidence>
<evidence type="ECO:0000259" key="27">
    <source>
        <dbReference type="PROSITE" id="PS50894"/>
    </source>
</evidence>
<evidence type="ECO:0000259" key="26">
    <source>
        <dbReference type="PROSITE" id="PS50113"/>
    </source>
</evidence>
<evidence type="ECO:0000256" key="1">
    <source>
        <dbReference type="ARBA" id="ARBA00000085"/>
    </source>
</evidence>
<feature type="domain" description="PAC" evidence="26">
    <location>
        <begin position="295"/>
        <end position="347"/>
    </location>
</feature>
<organism evidence="28 29">
    <name type="scientific">Caldimonas caldifontis</name>
    <dbReference type="NCBI Taxonomy" id="1452508"/>
    <lineage>
        <taxon>Bacteria</taxon>
        <taxon>Pseudomonadati</taxon>
        <taxon>Pseudomonadota</taxon>
        <taxon>Betaproteobacteria</taxon>
        <taxon>Burkholderiales</taxon>
        <taxon>Sphaerotilaceae</taxon>
        <taxon>Caldimonas</taxon>
    </lineage>
</organism>
<comment type="subcellular location">
    <subcellularLocation>
        <location evidence="2">Cell membrane</location>
        <topology evidence="2">Multi-pass membrane protein</topology>
    </subcellularLocation>
</comment>
<dbReference type="OrthoDB" id="5290456at2"/>
<dbReference type="PANTHER" id="PTHR45339">
    <property type="entry name" value="HYBRID SIGNAL TRANSDUCTION HISTIDINE KINASE J"/>
    <property type="match status" value="1"/>
</dbReference>
<dbReference type="GO" id="GO:0005524">
    <property type="term" value="F:ATP binding"/>
    <property type="evidence" value="ECO:0007669"/>
    <property type="project" value="UniProtKB-KW"/>
</dbReference>
<keyword evidence="6" id="KW-0808">Transferase</keyword>
<dbReference type="NCBIfam" id="TIGR00229">
    <property type="entry name" value="sensory_box"/>
    <property type="match status" value="1"/>
</dbReference>
<evidence type="ECO:0000256" key="9">
    <source>
        <dbReference type="ARBA" id="ARBA00022741"/>
    </source>
</evidence>
<dbReference type="SUPFAM" id="SSF55785">
    <property type="entry name" value="PYP-like sensor domain (PAS domain)"/>
    <property type="match status" value="4"/>
</dbReference>
<dbReference type="InterPro" id="IPR011006">
    <property type="entry name" value="CheY-like_superfamily"/>
</dbReference>
<evidence type="ECO:0000256" key="7">
    <source>
        <dbReference type="ARBA" id="ARBA00022692"/>
    </source>
</evidence>
<dbReference type="PRINTS" id="PR00344">
    <property type="entry name" value="BCTRLSENSOR"/>
</dbReference>
<dbReference type="PROSITE" id="PS50110">
    <property type="entry name" value="RESPONSE_REGULATORY"/>
    <property type="match status" value="1"/>
</dbReference>
<evidence type="ECO:0000256" key="15">
    <source>
        <dbReference type="ARBA" id="ARBA00023136"/>
    </source>
</evidence>
<sequence length="1234" mass="135772">MASPPSAPPPMPTGSPSRWRAWLGEPAPPLPSEDVRRLTASILGLMAWGGAVLLALTWLFIASATVQAIVSTTALVALMFALRLWVLRSRGVRSAMLAAALALVGGLAWVIYAGNVQATQLMVLVLPVMFISFLFGALPGLASAGLCVLIVTLMAWAQAEGWSGAAPRVLTPANQAWVFAEFIVLTCLLTLVLRGQLMRSYLQTARERLQREQEASMHRVHSRLAMAVRVGRFGVWEYDIERGEFLIDDRERELYGLPPDMDRASVDQWLRAVHTDDLDRVREAFLKTLSGESFYECRYRIVRADRQWRWVHSVGEVERLPDGRAVRLVGLDQDVTADAQAQAQLQSVLHRHDLAVRAAGGMVWEYDARTGVVWRTPSAADGPGDLLNEQRISFEAMESLIAPESREDFKAYVERLRQGPDTQVEQVLQVLHPTLGRRHLRSLAHVERDAQGRARRAYGMNIDVTDEAQSQRALQDVNERLRIALLAVHASVWEYNARTRRLQWDERGQDLYGIDLNKDRQAWEQVLSPHLAAETRQRIYGHLKDPACQEFDLTYTIEHPERGRRHIRSVARNERDAQGRLVRTVGLDMDITPQVETAARAEELAQRMQLAITAAGIGVWSNRLSDGAVEWNEQQYQIYGLDPLTFKVSRPAWLERVHPDDRERLAREVASVHLYPAGSTSEFRIVRPNGDIRHLRAVARSTRDEAGNPVGTVGLTFDITAEHEATQAIQRARAAAEEANRLKSEFLANVSHEIRTPMNAIIGMTELALGGTLPPREHDQVAKANAAARNLLAVLNDILDFSKIEAGKLDVDRTAFSLPALIGSALDMVRLQAHAKGLDLDVELQPDVPERVIGDPIRLSQVLTNLLSNAVKFTERGRVHLRISRADGNSGAHPVVRFEIEDSGIGLSEEQQARLFEAFTQADASTTRRFGGTGLGLVISRRLLDLMGGGIGVRSVLGQGSLFWFQLPLEADTRDGAGADAAADPASPRLDGLRVLLAEDNPLNRELAMTLLERAGAQVTAVDTGAQAVAAVQSGRFDVVLMDVQMPEMDGYEATRRIRALGGAAGQLPIVAMTANAMSGDRERSLSVGMNEHLSKPIDTAVLRQTLARLRTTQAEAPPPLLDAALGIQLCAQRDDIHRRALQHFVQLYESGGRFSPGQSLQAVQHEAHSLKGAAASLGLVRLQRLAARVEAQCKAGQIPAPDELTRLNDTLLATCQAARAHLANQPAPAASPP</sequence>
<keyword evidence="11" id="KW-0067">ATP-binding</keyword>
<dbReference type="GO" id="GO:0000155">
    <property type="term" value="F:phosphorelay sensor kinase activity"/>
    <property type="evidence" value="ECO:0007669"/>
    <property type="project" value="InterPro"/>
</dbReference>
<dbReference type="EC" id="2.7.13.3" evidence="3"/>
<dbReference type="PROSITE" id="PS50894">
    <property type="entry name" value="HPT"/>
    <property type="match status" value="1"/>
</dbReference>
<dbReference type="SUPFAM" id="SSF52172">
    <property type="entry name" value="CheY-like"/>
    <property type="match status" value="1"/>
</dbReference>
<dbReference type="InterPro" id="IPR001610">
    <property type="entry name" value="PAC"/>
</dbReference>
<evidence type="ECO:0000256" key="16">
    <source>
        <dbReference type="ARBA" id="ARBA00058004"/>
    </source>
</evidence>
<keyword evidence="22" id="KW-0175">Coiled coil</keyword>
<evidence type="ECO:0000259" key="24">
    <source>
        <dbReference type="PROSITE" id="PS50109"/>
    </source>
</evidence>
<dbReference type="Gene3D" id="3.40.50.2300">
    <property type="match status" value="1"/>
</dbReference>
<feature type="transmembrane region" description="Helical" evidence="23">
    <location>
        <begin position="38"/>
        <end position="61"/>
    </location>
</feature>
<evidence type="ECO:0000313" key="29">
    <source>
        <dbReference type="Proteomes" id="UP000238605"/>
    </source>
</evidence>
<dbReference type="SMART" id="SM00448">
    <property type="entry name" value="REC"/>
    <property type="match status" value="1"/>
</dbReference>
<dbReference type="Proteomes" id="UP000238605">
    <property type="component" value="Unassembled WGS sequence"/>
</dbReference>
<protein>
    <recommendedName>
        <fullName evidence="18">Sensory/regulatory protein RpfC</fullName>
        <ecNumber evidence="3">2.7.13.3</ecNumber>
    </recommendedName>
    <alternativeName>
        <fullName evidence="19">Virulence sensor protein BvgS</fullName>
    </alternativeName>
</protein>
<dbReference type="CDD" id="cd17546">
    <property type="entry name" value="REC_hyHK_CKI1_RcsC-like"/>
    <property type="match status" value="1"/>
</dbReference>
<keyword evidence="13" id="KW-0902">Two-component regulatory system</keyword>
<reference evidence="28 29" key="1">
    <citation type="submission" date="2018-02" db="EMBL/GenBank/DDBJ databases">
        <title>Reclassifiation of [Polyangium] brachysporum DSM 7029 as Guopingzhaonella breviflexa gen. nov., sp. nov., a member of the family Comamonadaceae.</title>
        <authorList>
            <person name="Tang B."/>
        </authorList>
    </citation>
    <scope>NUCLEOTIDE SEQUENCE [LARGE SCALE GENOMIC DNA]</scope>
    <source>
        <strain evidence="28 29">BCRC 80649</strain>
    </source>
</reference>
<dbReference type="SUPFAM" id="SSF47384">
    <property type="entry name" value="Homodimeric domain of signal transducing histidine kinase"/>
    <property type="match status" value="1"/>
</dbReference>
<dbReference type="Pfam" id="PF00512">
    <property type="entry name" value="HisKA"/>
    <property type="match status" value="1"/>
</dbReference>
<dbReference type="InterPro" id="IPR001789">
    <property type="entry name" value="Sig_transdc_resp-reg_receiver"/>
</dbReference>
<dbReference type="AlphaFoldDB" id="A0A2S5ST74"/>
<dbReference type="CDD" id="cd00130">
    <property type="entry name" value="PAS"/>
    <property type="match status" value="2"/>
</dbReference>
<dbReference type="SMART" id="SM00388">
    <property type="entry name" value="HisKA"/>
    <property type="match status" value="1"/>
</dbReference>
<evidence type="ECO:0000256" key="3">
    <source>
        <dbReference type="ARBA" id="ARBA00012438"/>
    </source>
</evidence>
<feature type="transmembrane region" description="Helical" evidence="23">
    <location>
        <begin position="92"/>
        <end position="112"/>
    </location>
</feature>
<dbReference type="SMART" id="SM00086">
    <property type="entry name" value="PAC"/>
    <property type="match status" value="4"/>
</dbReference>
<dbReference type="Gene3D" id="3.30.450.20">
    <property type="entry name" value="PAS domain"/>
    <property type="match status" value="4"/>
</dbReference>
<dbReference type="Pfam" id="PF08447">
    <property type="entry name" value="PAS_3"/>
    <property type="match status" value="2"/>
</dbReference>
<evidence type="ECO:0000256" key="5">
    <source>
        <dbReference type="ARBA" id="ARBA00022553"/>
    </source>
</evidence>
<feature type="modified residue" description="4-aspartylphosphate" evidence="21">
    <location>
        <position position="1043"/>
    </location>
</feature>
<keyword evidence="14" id="KW-0843">Virulence</keyword>
<dbReference type="Pfam" id="PF00072">
    <property type="entry name" value="Response_reg"/>
    <property type="match status" value="1"/>
</dbReference>
<dbReference type="InterPro" id="IPR035965">
    <property type="entry name" value="PAS-like_dom_sf"/>
</dbReference>
<comment type="function">
    <text evidence="16">Member of the two-component regulatory system BvgS/BvgA. Phosphorylates BvgA via a four-step phosphorelay in response to environmental signals.</text>
</comment>
<dbReference type="SUPFAM" id="SSF47226">
    <property type="entry name" value="Histidine-containing phosphotransfer domain, HPT domain"/>
    <property type="match status" value="1"/>
</dbReference>
<dbReference type="InterPro" id="IPR003594">
    <property type="entry name" value="HATPase_dom"/>
</dbReference>
<feature type="domain" description="Response regulatory" evidence="25">
    <location>
        <begin position="994"/>
        <end position="1111"/>
    </location>
</feature>
<evidence type="ECO:0000256" key="23">
    <source>
        <dbReference type="SAM" id="Phobius"/>
    </source>
</evidence>
<evidence type="ECO:0000256" key="10">
    <source>
        <dbReference type="ARBA" id="ARBA00022777"/>
    </source>
</evidence>
<dbReference type="Gene3D" id="2.10.70.100">
    <property type="match status" value="2"/>
</dbReference>
<feature type="modified residue" description="Phosphohistidine" evidence="20">
    <location>
        <position position="1169"/>
    </location>
</feature>
<dbReference type="SUPFAM" id="SSF55874">
    <property type="entry name" value="ATPase domain of HSP90 chaperone/DNA topoisomerase II/histidine kinase"/>
    <property type="match status" value="1"/>
</dbReference>
<dbReference type="FunFam" id="3.30.565.10:FF:000010">
    <property type="entry name" value="Sensor histidine kinase RcsC"/>
    <property type="match status" value="1"/>
</dbReference>
<feature type="domain" description="Histidine kinase" evidence="24">
    <location>
        <begin position="749"/>
        <end position="971"/>
    </location>
</feature>
<dbReference type="SMART" id="SM00091">
    <property type="entry name" value="PAS"/>
    <property type="match status" value="4"/>
</dbReference>
<evidence type="ECO:0000256" key="2">
    <source>
        <dbReference type="ARBA" id="ARBA00004651"/>
    </source>
</evidence>
<evidence type="ECO:0000256" key="19">
    <source>
        <dbReference type="ARBA" id="ARBA00070152"/>
    </source>
</evidence>
<keyword evidence="4" id="KW-1003">Cell membrane</keyword>
<evidence type="ECO:0000256" key="6">
    <source>
        <dbReference type="ARBA" id="ARBA00022679"/>
    </source>
</evidence>
<feature type="domain" description="PAC" evidence="26">
    <location>
        <begin position="679"/>
        <end position="731"/>
    </location>
</feature>
<gene>
    <name evidence="28" type="ORF">C1704_12695</name>
</gene>
<evidence type="ECO:0000256" key="8">
    <source>
        <dbReference type="ARBA" id="ARBA00022729"/>
    </source>
</evidence>
<dbReference type="Gene3D" id="1.20.120.160">
    <property type="entry name" value="HPT domain"/>
    <property type="match status" value="1"/>
</dbReference>
<dbReference type="InterPro" id="IPR008207">
    <property type="entry name" value="Sig_transdc_His_kin_Hpt_dom"/>
</dbReference>
<evidence type="ECO:0000313" key="28">
    <source>
        <dbReference type="EMBL" id="PPE65767.1"/>
    </source>
</evidence>
<dbReference type="InterPro" id="IPR000700">
    <property type="entry name" value="PAS-assoc_C"/>
</dbReference>
<keyword evidence="5 21" id="KW-0597">Phosphoprotein</keyword>
<dbReference type="InterPro" id="IPR003661">
    <property type="entry name" value="HisK_dim/P_dom"/>
</dbReference>
<dbReference type="PANTHER" id="PTHR45339:SF1">
    <property type="entry name" value="HYBRID SIGNAL TRANSDUCTION HISTIDINE KINASE J"/>
    <property type="match status" value="1"/>
</dbReference>
<evidence type="ECO:0000259" key="25">
    <source>
        <dbReference type="PROSITE" id="PS50110"/>
    </source>
</evidence>
<dbReference type="GO" id="GO:0005886">
    <property type="term" value="C:plasma membrane"/>
    <property type="evidence" value="ECO:0007669"/>
    <property type="project" value="UniProtKB-SubCell"/>
</dbReference>
<dbReference type="Gene3D" id="1.10.287.130">
    <property type="match status" value="1"/>
</dbReference>
<keyword evidence="8" id="KW-0732">Signal</keyword>
<dbReference type="InterPro" id="IPR036097">
    <property type="entry name" value="HisK_dim/P_sf"/>
</dbReference>
<feature type="transmembrane region" description="Helical" evidence="23">
    <location>
        <begin position="176"/>
        <end position="193"/>
    </location>
</feature>
<dbReference type="PROSITE" id="PS50113">
    <property type="entry name" value="PAC"/>
    <property type="match status" value="2"/>
</dbReference>
<evidence type="ECO:0000256" key="20">
    <source>
        <dbReference type="PROSITE-ProRule" id="PRU00110"/>
    </source>
</evidence>
<dbReference type="Pfam" id="PF02518">
    <property type="entry name" value="HATPase_c"/>
    <property type="match status" value="1"/>
</dbReference>
<dbReference type="InterPro" id="IPR013655">
    <property type="entry name" value="PAS_fold_3"/>
</dbReference>
<evidence type="ECO:0000256" key="13">
    <source>
        <dbReference type="ARBA" id="ARBA00023012"/>
    </source>
</evidence>
<keyword evidence="7 23" id="KW-0812">Transmembrane</keyword>
<evidence type="ECO:0000256" key="17">
    <source>
        <dbReference type="ARBA" id="ARBA00064003"/>
    </source>
</evidence>
<keyword evidence="10" id="KW-0418">Kinase</keyword>
<dbReference type="InterPro" id="IPR036890">
    <property type="entry name" value="HATPase_C_sf"/>
</dbReference>
<evidence type="ECO:0000256" key="14">
    <source>
        <dbReference type="ARBA" id="ARBA00023026"/>
    </source>
</evidence>